<evidence type="ECO:0000256" key="1">
    <source>
        <dbReference type="SAM" id="MobiDB-lite"/>
    </source>
</evidence>
<evidence type="ECO:0000313" key="4">
    <source>
        <dbReference type="Proteomes" id="UP001595075"/>
    </source>
</evidence>
<feature type="compositionally biased region" description="Gly residues" evidence="1">
    <location>
        <begin position="131"/>
        <end position="149"/>
    </location>
</feature>
<keyword evidence="2" id="KW-0472">Membrane</keyword>
<accession>A0ABR4CZ23</accession>
<name>A0ABR4CZ23_9HELO</name>
<feature type="region of interest" description="Disordered" evidence="1">
    <location>
        <begin position="304"/>
        <end position="328"/>
    </location>
</feature>
<feature type="compositionally biased region" description="Gly residues" evidence="1">
    <location>
        <begin position="169"/>
        <end position="207"/>
    </location>
</feature>
<feature type="transmembrane region" description="Helical" evidence="2">
    <location>
        <begin position="17"/>
        <end position="40"/>
    </location>
</feature>
<feature type="compositionally biased region" description="Gly residues" evidence="1">
    <location>
        <begin position="272"/>
        <end position="284"/>
    </location>
</feature>
<dbReference type="EMBL" id="JAZHXI010000002">
    <property type="protein sequence ID" value="KAL2074822.1"/>
    <property type="molecule type" value="Genomic_DNA"/>
</dbReference>
<feature type="compositionally biased region" description="Gly residues" evidence="1">
    <location>
        <begin position="92"/>
        <end position="117"/>
    </location>
</feature>
<evidence type="ECO:0000256" key="2">
    <source>
        <dbReference type="SAM" id="Phobius"/>
    </source>
</evidence>
<reference evidence="3 4" key="1">
    <citation type="journal article" date="2024" name="Commun. Biol.">
        <title>Comparative genomic analysis of thermophilic fungi reveals convergent evolutionary adaptations and gene losses.</title>
        <authorList>
            <person name="Steindorff A.S."/>
            <person name="Aguilar-Pontes M.V."/>
            <person name="Robinson A.J."/>
            <person name="Andreopoulos B."/>
            <person name="LaButti K."/>
            <person name="Kuo A."/>
            <person name="Mondo S."/>
            <person name="Riley R."/>
            <person name="Otillar R."/>
            <person name="Haridas S."/>
            <person name="Lipzen A."/>
            <person name="Grimwood J."/>
            <person name="Schmutz J."/>
            <person name="Clum A."/>
            <person name="Reid I.D."/>
            <person name="Moisan M.C."/>
            <person name="Butler G."/>
            <person name="Nguyen T.T.M."/>
            <person name="Dewar K."/>
            <person name="Conant G."/>
            <person name="Drula E."/>
            <person name="Henrissat B."/>
            <person name="Hansel C."/>
            <person name="Singer S."/>
            <person name="Hutchinson M.I."/>
            <person name="de Vries R.P."/>
            <person name="Natvig D.O."/>
            <person name="Powell A.J."/>
            <person name="Tsang A."/>
            <person name="Grigoriev I.V."/>
        </authorList>
    </citation>
    <scope>NUCLEOTIDE SEQUENCE [LARGE SCALE GENOMIC DNA]</scope>
    <source>
        <strain evidence="3 4">CBS 494.80</strain>
    </source>
</reference>
<feature type="region of interest" description="Disordered" evidence="1">
    <location>
        <begin position="232"/>
        <end position="284"/>
    </location>
</feature>
<gene>
    <name evidence="3" type="ORF">VTL71DRAFT_8601</name>
</gene>
<keyword evidence="2" id="KW-0812">Transmembrane</keyword>
<sequence>MAAHIVEKRKKELSSGAVGGIIVGVVLAVTLLIITVYLLSRRPNEARLAMQQRRYHIWSKPNSFSQHRHKKTHGRRHRPGIYINNVQVGFGQGGNGQPGDHGTAGGLGGTGGEGNPGQDGVRGDPTHEVGGAIGTGGTGLGGAVKGPGPGLTADGMEKAGSGIQARAGDGQGGYGTGGTGGPGGMGGTGGMGGIGGHGGQGGQGGSGSAEATAAVSVFAVFVCCTARQKRSRGPRSYGWASGGSDSSMFIGDLPDVRPEPHRPPPAAPQRGGHSGTGGDILVQGGIGHGGVGFGGAGGAGGFGGRGGHGGQAGRGGLGGRGGEGRATADASLHPSLMCCVVIRAPPRKSRGRTVHRISI</sequence>
<organism evidence="3 4">
    <name type="scientific">Oculimacula yallundae</name>
    <dbReference type="NCBI Taxonomy" id="86028"/>
    <lineage>
        <taxon>Eukaryota</taxon>
        <taxon>Fungi</taxon>
        <taxon>Dikarya</taxon>
        <taxon>Ascomycota</taxon>
        <taxon>Pezizomycotina</taxon>
        <taxon>Leotiomycetes</taxon>
        <taxon>Helotiales</taxon>
        <taxon>Ploettnerulaceae</taxon>
        <taxon>Oculimacula</taxon>
    </lineage>
</organism>
<keyword evidence="2" id="KW-1133">Transmembrane helix</keyword>
<protein>
    <submittedName>
        <fullName evidence="3">Uncharacterized protein</fullName>
    </submittedName>
</protein>
<feature type="region of interest" description="Disordered" evidence="1">
    <location>
        <begin position="92"/>
        <end position="208"/>
    </location>
</feature>
<keyword evidence="4" id="KW-1185">Reference proteome</keyword>
<proteinExistence type="predicted"/>
<feature type="compositionally biased region" description="Gly residues" evidence="1">
    <location>
        <begin position="304"/>
        <end position="321"/>
    </location>
</feature>
<comment type="caution">
    <text evidence="3">The sequence shown here is derived from an EMBL/GenBank/DDBJ whole genome shotgun (WGS) entry which is preliminary data.</text>
</comment>
<dbReference type="Proteomes" id="UP001595075">
    <property type="component" value="Unassembled WGS sequence"/>
</dbReference>
<evidence type="ECO:0000313" key="3">
    <source>
        <dbReference type="EMBL" id="KAL2074822.1"/>
    </source>
</evidence>